<dbReference type="InterPro" id="IPR010921">
    <property type="entry name" value="Trp_repressor/repl_initiator"/>
</dbReference>
<dbReference type="GeneID" id="78315521"/>
<comment type="caution">
    <text evidence="8">Lacks conserved residue(s) required for the propagation of feature annotation.</text>
</comment>
<comment type="function">
    <text evidence="8 10">Plays an essential role in the initiation and regulation of chromosomal replication. ATP-DnaA binds to the origin of replication (oriC) to initiate formation of the DNA replication initiation complex once per cell cycle. Binds the DnaA box (a 9 base pair repeat at the origin) and separates the double-stranded (ds)DNA. Forms a right-handed helical filament on oriC DNA; dsDNA binds to the exterior of the filament while single-stranded (ss)DNA is stabiized in the filament's interior. The ATP-DnaA-oriC complex binds and stabilizes one strand of the AT-rich DNA unwinding element (DUE), permitting loading of DNA polymerase. After initiation quickly degrades to an ADP-DnaA complex that is not apt for DNA replication. Binds acidic phospholipids.</text>
</comment>
<name>A0A1T4JHP6_TREPO</name>
<comment type="subcellular location">
    <subcellularLocation>
        <location evidence="8">Cytoplasm</location>
    </subcellularLocation>
</comment>
<dbReference type="PROSITE" id="PS01008">
    <property type="entry name" value="DNAA"/>
    <property type="match status" value="1"/>
</dbReference>
<comment type="domain">
    <text evidence="8">Domain I is involved in oligomerization and binding regulators, domain II is flexibile and of varying length in different bacteria, domain III forms the AAA+ region, while domain IV binds dsDNA.</text>
</comment>
<evidence type="ECO:0000256" key="3">
    <source>
        <dbReference type="ARBA" id="ARBA00022705"/>
    </source>
</evidence>
<dbReference type="InterPro" id="IPR003593">
    <property type="entry name" value="AAA+_ATPase"/>
</dbReference>
<dbReference type="SUPFAM" id="SSF52540">
    <property type="entry name" value="P-loop containing nucleoside triphosphate hydrolases"/>
    <property type="match status" value="1"/>
</dbReference>
<keyword evidence="6 8" id="KW-0446">Lipid-binding</keyword>
<dbReference type="GO" id="GO:0006275">
    <property type="term" value="P:regulation of DNA replication"/>
    <property type="evidence" value="ECO:0007669"/>
    <property type="project" value="UniProtKB-UniRule"/>
</dbReference>
<dbReference type="GO" id="GO:0006270">
    <property type="term" value="P:DNA replication initiation"/>
    <property type="evidence" value="ECO:0007669"/>
    <property type="project" value="UniProtKB-UniRule"/>
</dbReference>
<dbReference type="OrthoDB" id="9807019at2"/>
<evidence type="ECO:0000256" key="6">
    <source>
        <dbReference type="ARBA" id="ARBA00023121"/>
    </source>
</evidence>
<feature type="binding site" evidence="8">
    <location>
        <position position="184"/>
    </location>
    <ligand>
        <name>ATP</name>
        <dbReference type="ChEBI" id="CHEBI:30616"/>
    </ligand>
</feature>
<keyword evidence="7 8" id="KW-0238">DNA-binding</keyword>
<evidence type="ECO:0000256" key="2">
    <source>
        <dbReference type="ARBA" id="ARBA00022490"/>
    </source>
</evidence>
<evidence type="ECO:0000259" key="13">
    <source>
        <dbReference type="SMART" id="SM00760"/>
    </source>
</evidence>
<evidence type="ECO:0000256" key="7">
    <source>
        <dbReference type="ARBA" id="ARBA00023125"/>
    </source>
</evidence>
<reference evidence="14 15" key="1">
    <citation type="submission" date="2017-02" db="EMBL/GenBank/DDBJ databases">
        <authorList>
            <person name="Peterson S.W."/>
        </authorList>
    </citation>
    <scope>NUCLEOTIDE SEQUENCE [LARGE SCALE GENOMIC DNA]</scope>
    <source>
        <strain evidence="14 15">ATCC BAA-908</strain>
    </source>
</reference>
<evidence type="ECO:0000256" key="1">
    <source>
        <dbReference type="ARBA" id="ARBA00006583"/>
    </source>
</evidence>
<evidence type="ECO:0000256" key="9">
    <source>
        <dbReference type="NCBIfam" id="TIGR00362"/>
    </source>
</evidence>
<dbReference type="PANTHER" id="PTHR30050:SF2">
    <property type="entry name" value="CHROMOSOMAL REPLICATION INITIATOR PROTEIN DNAA"/>
    <property type="match status" value="1"/>
</dbReference>
<evidence type="ECO:0000259" key="12">
    <source>
        <dbReference type="SMART" id="SM00382"/>
    </source>
</evidence>
<keyword evidence="5 8" id="KW-0067">ATP-binding</keyword>
<dbReference type="GO" id="GO:0008289">
    <property type="term" value="F:lipid binding"/>
    <property type="evidence" value="ECO:0007669"/>
    <property type="project" value="UniProtKB-KW"/>
</dbReference>
<dbReference type="Pfam" id="PF00308">
    <property type="entry name" value="Bac_DnaA"/>
    <property type="match status" value="1"/>
</dbReference>
<dbReference type="AlphaFoldDB" id="A0A1T4JHP6"/>
<dbReference type="PRINTS" id="PR00051">
    <property type="entry name" value="DNAA"/>
</dbReference>
<dbReference type="PANTHER" id="PTHR30050">
    <property type="entry name" value="CHROMOSOMAL REPLICATION INITIATOR PROTEIN DNAA"/>
    <property type="match status" value="1"/>
</dbReference>
<comment type="similarity">
    <text evidence="1 8 11">Belongs to the DnaA family.</text>
</comment>
<dbReference type="Gene3D" id="3.40.50.300">
    <property type="entry name" value="P-loop containing nucleotide triphosphate hydrolases"/>
    <property type="match status" value="1"/>
</dbReference>
<keyword evidence="4 8" id="KW-0547">Nucleotide-binding</keyword>
<dbReference type="InterPro" id="IPR013159">
    <property type="entry name" value="DnaA_C"/>
</dbReference>
<feature type="region of interest" description="Domain I, interacts with DnaA modulators" evidence="8">
    <location>
        <begin position="1"/>
        <end position="103"/>
    </location>
</feature>
<dbReference type="Gene3D" id="1.10.1750.10">
    <property type="match status" value="1"/>
</dbReference>
<dbReference type="InterPro" id="IPR001957">
    <property type="entry name" value="Chromosome_initiator_DnaA"/>
</dbReference>
<feature type="binding site" evidence="8">
    <location>
        <position position="183"/>
    </location>
    <ligand>
        <name>ATP</name>
        <dbReference type="ChEBI" id="CHEBI:30616"/>
    </ligand>
</feature>
<dbReference type="SMART" id="SM00760">
    <property type="entry name" value="Bac_DnaA_C"/>
    <property type="match status" value="1"/>
</dbReference>
<gene>
    <name evidence="8" type="primary">dnaA</name>
    <name evidence="14" type="ORF">SAMN02745149_00199</name>
</gene>
<evidence type="ECO:0000313" key="14">
    <source>
        <dbReference type="EMBL" id="SJZ29695.1"/>
    </source>
</evidence>
<protein>
    <recommendedName>
        <fullName evidence="8 9">Chromosomal replication initiator protein DnaA</fullName>
    </recommendedName>
</protein>
<feature type="domain" description="Chromosomal replication initiator DnaA C-terminal" evidence="13">
    <location>
        <begin position="382"/>
        <end position="451"/>
    </location>
</feature>
<dbReference type="STRING" id="261392.SAMN02745149_00199"/>
<evidence type="ECO:0000256" key="5">
    <source>
        <dbReference type="ARBA" id="ARBA00022840"/>
    </source>
</evidence>
<dbReference type="HAMAP" id="MF_00377">
    <property type="entry name" value="DnaA_bact"/>
    <property type="match status" value="1"/>
</dbReference>
<dbReference type="Pfam" id="PF08299">
    <property type="entry name" value="Bac_DnaA_C"/>
    <property type="match status" value="1"/>
</dbReference>
<dbReference type="InterPro" id="IPR013317">
    <property type="entry name" value="DnaA_dom"/>
</dbReference>
<accession>A0A1T4JHP6</accession>
<dbReference type="InterPro" id="IPR020591">
    <property type="entry name" value="Chromosome_initiator_DnaA-like"/>
</dbReference>
<keyword evidence="15" id="KW-1185">Reference proteome</keyword>
<dbReference type="GO" id="GO:0005737">
    <property type="term" value="C:cytoplasm"/>
    <property type="evidence" value="ECO:0007669"/>
    <property type="project" value="UniProtKB-SubCell"/>
</dbReference>
<dbReference type="CDD" id="cd06571">
    <property type="entry name" value="Bac_DnaA_C"/>
    <property type="match status" value="1"/>
</dbReference>
<organism evidence="14 15">
    <name type="scientific">Treponema porcinum</name>
    <dbReference type="NCBI Taxonomy" id="261392"/>
    <lineage>
        <taxon>Bacteria</taxon>
        <taxon>Pseudomonadati</taxon>
        <taxon>Spirochaetota</taxon>
        <taxon>Spirochaetia</taxon>
        <taxon>Spirochaetales</taxon>
        <taxon>Treponemataceae</taxon>
        <taxon>Treponema</taxon>
    </lineage>
</organism>
<evidence type="ECO:0000256" key="4">
    <source>
        <dbReference type="ARBA" id="ARBA00022741"/>
    </source>
</evidence>
<evidence type="ECO:0000313" key="15">
    <source>
        <dbReference type="Proteomes" id="UP000190423"/>
    </source>
</evidence>
<dbReference type="CDD" id="cd00009">
    <property type="entry name" value="AAA"/>
    <property type="match status" value="1"/>
</dbReference>
<dbReference type="GO" id="GO:0005524">
    <property type="term" value="F:ATP binding"/>
    <property type="evidence" value="ECO:0007669"/>
    <property type="project" value="UniProtKB-UniRule"/>
</dbReference>
<feature type="region of interest" description="Domain IV, binds dsDNA" evidence="8">
    <location>
        <begin position="354"/>
        <end position="477"/>
    </location>
</feature>
<dbReference type="GO" id="GO:0003688">
    <property type="term" value="F:DNA replication origin binding"/>
    <property type="evidence" value="ECO:0007669"/>
    <property type="project" value="UniProtKB-UniRule"/>
</dbReference>
<evidence type="ECO:0000256" key="11">
    <source>
        <dbReference type="RuleBase" id="RU004227"/>
    </source>
</evidence>
<keyword evidence="2 8" id="KW-0963">Cytoplasm</keyword>
<comment type="subunit">
    <text evidence="8">Oligomerizes as a right-handed, spiral filament on DNA at oriC.</text>
</comment>
<proteinExistence type="inferred from homology"/>
<feature type="binding site" evidence="8">
    <location>
        <position position="180"/>
    </location>
    <ligand>
        <name>ATP</name>
        <dbReference type="ChEBI" id="CHEBI:30616"/>
    </ligand>
</feature>
<dbReference type="SUPFAM" id="SSF48295">
    <property type="entry name" value="TrpR-like"/>
    <property type="match status" value="1"/>
</dbReference>
<dbReference type="NCBIfam" id="TIGR00362">
    <property type="entry name" value="DnaA"/>
    <property type="match status" value="1"/>
</dbReference>
<dbReference type="RefSeq" id="WP_078932115.1">
    <property type="nucleotide sequence ID" value="NZ_FUWG01000002.1"/>
</dbReference>
<evidence type="ECO:0000256" key="8">
    <source>
        <dbReference type="HAMAP-Rule" id="MF_00377"/>
    </source>
</evidence>
<dbReference type="InterPro" id="IPR027417">
    <property type="entry name" value="P-loop_NTPase"/>
</dbReference>
<dbReference type="Gene3D" id="1.10.8.60">
    <property type="match status" value="1"/>
</dbReference>
<evidence type="ECO:0000256" key="10">
    <source>
        <dbReference type="RuleBase" id="RU000577"/>
    </source>
</evidence>
<feature type="binding site" evidence="8">
    <location>
        <position position="182"/>
    </location>
    <ligand>
        <name>ATP</name>
        <dbReference type="ChEBI" id="CHEBI:30616"/>
    </ligand>
</feature>
<dbReference type="InterPro" id="IPR018312">
    <property type="entry name" value="Chromosome_initiator_DnaA_CS"/>
</dbReference>
<sequence>MSDNNLKEVWLFAMDQLKNEYKLQGEEKEKEFTLWFNMNYIEDNIDTIKVSVPNQFMWNSMKSKGNVDKVIEKIKEISGLPHIEIIPEIKNEMIFSEKSEEKETENLSEKIKKEEKKQKYDYEQLDSKEIKNNTLNENFTFDNFITGEGSSSNFAYKVALAVAENPGTKTNPILLYGGVGLGKTHLMQAIGNRIYEKYGTSKKICYIQAESFLNEFTNSLLTKTADKFKNKYRKLDVLLIDDIQFLQGKEGIQQELFYVFEALHKNKAQMVFTCDRPLKEIEKMEERLVSRLGSGMSLDLQPPNFETRKAIIYKKLENEGKTLSDDVVDVISKSVETNIRDLEAALNKIINYSDIFETEITAEIAQQQLQDLYSSPAVGNISIKNIMEVVAKNYQISIADLKSKKRDKKFVHPRHIALYIAKELTEYTFSDLGNEFGGRDHSSIMHACDKVKEQIKTDPIFNQKINILIKEIKEYKK</sequence>
<dbReference type="EMBL" id="FUWG01000002">
    <property type="protein sequence ID" value="SJZ29695.1"/>
    <property type="molecule type" value="Genomic_DNA"/>
</dbReference>
<dbReference type="SMART" id="SM00382">
    <property type="entry name" value="AAA"/>
    <property type="match status" value="1"/>
</dbReference>
<dbReference type="GO" id="GO:0005886">
    <property type="term" value="C:plasma membrane"/>
    <property type="evidence" value="ECO:0007669"/>
    <property type="project" value="TreeGrafter"/>
</dbReference>
<dbReference type="Proteomes" id="UP000190423">
    <property type="component" value="Unassembled WGS sequence"/>
</dbReference>
<keyword evidence="3 8" id="KW-0235">DNA replication</keyword>
<feature type="domain" description="AAA+ ATPase" evidence="12">
    <location>
        <begin position="169"/>
        <end position="304"/>
    </location>
</feature>